<evidence type="ECO:0000256" key="4">
    <source>
        <dbReference type="ARBA" id="ARBA00069124"/>
    </source>
</evidence>
<dbReference type="SUPFAM" id="SSF56235">
    <property type="entry name" value="N-terminal nucleophile aminohydrolases (Ntn hydrolases)"/>
    <property type="match status" value="1"/>
</dbReference>
<sequence length="331" mass="34802" precursor="true">MRNLLLIVLCLNVAAVIAPTPLQAEKPTYVIALHGGAGGWRSLTDESRAEVEAGVHRALQAGKDILAGGGTSLDAVEATIRVLEDAPCFNSGRGAICNIDGEHWLDASIMDGRDRSAGGVTNVTNVKNPISLARLVMQRSPHVLLGGKGAERFAEVMGVEIVPQSYFHTAGSEEDLASWKRDNPSPEAKAPAAPKALVETVGCVALDQHGNLAAGTSTGGRTGKLQGRIGDSPIVGAGTYADNDTCAISGTGVGELYIRHAIAYDVSARMAYKGERLEQAMRHNLFDRLDEGTGGLIGVDHNGAAVLEFNTRAMPRGVADSSGRFEVKIER</sequence>
<reference evidence="9 10" key="1">
    <citation type="submission" date="2019-02" db="EMBL/GenBank/DDBJ databases">
        <title>Deep-cultivation of Planctomycetes and their phenomic and genomic characterization uncovers novel biology.</title>
        <authorList>
            <person name="Wiegand S."/>
            <person name="Jogler M."/>
            <person name="Boedeker C."/>
            <person name="Pinto D."/>
            <person name="Vollmers J."/>
            <person name="Rivas-Marin E."/>
            <person name="Kohn T."/>
            <person name="Peeters S.H."/>
            <person name="Heuer A."/>
            <person name="Rast P."/>
            <person name="Oberbeckmann S."/>
            <person name="Bunk B."/>
            <person name="Jeske O."/>
            <person name="Meyerdierks A."/>
            <person name="Storesund J.E."/>
            <person name="Kallscheuer N."/>
            <person name="Luecker S."/>
            <person name="Lage O.M."/>
            <person name="Pohl T."/>
            <person name="Merkel B.J."/>
            <person name="Hornburger P."/>
            <person name="Mueller R.-W."/>
            <person name="Bruemmer F."/>
            <person name="Labrenz M."/>
            <person name="Spormann A.M."/>
            <person name="Op Den Camp H."/>
            <person name="Overmann J."/>
            <person name="Amann R."/>
            <person name="Jetten M.S.M."/>
            <person name="Mascher T."/>
            <person name="Medema M.H."/>
            <person name="Devos D.P."/>
            <person name="Kaster A.-K."/>
            <person name="Ovreas L."/>
            <person name="Rohde M."/>
            <person name="Galperin M.Y."/>
            <person name="Jogler C."/>
        </authorList>
    </citation>
    <scope>NUCLEOTIDE SEQUENCE [LARGE SCALE GENOMIC DNA]</scope>
    <source>
        <strain evidence="9 10">KOR34</strain>
    </source>
</reference>
<comment type="caution">
    <text evidence="9">The sequence shown here is derived from an EMBL/GenBank/DDBJ whole genome shotgun (WGS) entry which is preliminary data.</text>
</comment>
<evidence type="ECO:0000256" key="5">
    <source>
        <dbReference type="PIRSR" id="PIRSR600246-1"/>
    </source>
</evidence>
<dbReference type="AlphaFoldDB" id="A0A5C5VIQ9"/>
<dbReference type="InterPro" id="IPR000246">
    <property type="entry name" value="Peptidase_T2"/>
</dbReference>
<dbReference type="FunFam" id="3.60.20.30:FF:000001">
    <property type="entry name" value="Isoaspartyl peptidase/L-asparaginase"/>
    <property type="match status" value="1"/>
</dbReference>
<accession>A0A5C5VIQ9</accession>
<organism evidence="9 10">
    <name type="scientific">Posidoniimonas corsicana</name>
    <dbReference type="NCBI Taxonomy" id="1938618"/>
    <lineage>
        <taxon>Bacteria</taxon>
        <taxon>Pseudomonadati</taxon>
        <taxon>Planctomycetota</taxon>
        <taxon>Planctomycetia</taxon>
        <taxon>Pirellulales</taxon>
        <taxon>Lacipirellulaceae</taxon>
        <taxon>Posidoniimonas</taxon>
    </lineage>
</organism>
<protein>
    <recommendedName>
        <fullName evidence="4">Isoaspartyl peptidase</fullName>
    </recommendedName>
</protein>
<proteinExistence type="predicted"/>
<dbReference type="CDD" id="cd04701">
    <property type="entry name" value="Asparaginase_2"/>
    <property type="match status" value="1"/>
</dbReference>
<evidence type="ECO:0000256" key="6">
    <source>
        <dbReference type="PIRSR" id="PIRSR600246-2"/>
    </source>
</evidence>
<evidence type="ECO:0000256" key="1">
    <source>
        <dbReference type="ARBA" id="ARBA00022670"/>
    </source>
</evidence>
<dbReference type="GO" id="GO:0006508">
    <property type="term" value="P:proteolysis"/>
    <property type="evidence" value="ECO:0007669"/>
    <property type="project" value="UniProtKB-KW"/>
</dbReference>
<keyword evidence="8" id="KW-0732">Signal</keyword>
<keyword evidence="10" id="KW-1185">Reference proteome</keyword>
<dbReference type="InterPro" id="IPR029055">
    <property type="entry name" value="Ntn_hydrolases_N"/>
</dbReference>
<evidence type="ECO:0000256" key="3">
    <source>
        <dbReference type="ARBA" id="ARBA00022813"/>
    </source>
</evidence>
<dbReference type="OrthoDB" id="9780217at2"/>
<dbReference type="PANTHER" id="PTHR10188:SF6">
    <property type="entry name" value="N(4)-(BETA-N-ACETYLGLUCOSAMINYL)-L-ASPARAGINASE"/>
    <property type="match status" value="1"/>
</dbReference>
<feature type="active site" description="Nucleophile" evidence="5">
    <location>
        <position position="200"/>
    </location>
</feature>
<keyword evidence="1" id="KW-0645">Protease</keyword>
<keyword evidence="3" id="KW-0068">Autocatalytic cleavage</keyword>
<dbReference type="RefSeq" id="WP_146565285.1">
    <property type="nucleotide sequence ID" value="NZ_SIHJ01000001.1"/>
</dbReference>
<dbReference type="GO" id="GO:0016811">
    <property type="term" value="F:hydrolase activity, acting on carbon-nitrogen (but not peptide) bonds, in linear amides"/>
    <property type="evidence" value="ECO:0007669"/>
    <property type="project" value="UniProtKB-ARBA"/>
</dbReference>
<evidence type="ECO:0000313" key="9">
    <source>
        <dbReference type="EMBL" id="TWT37991.1"/>
    </source>
</evidence>
<feature type="chain" id="PRO_5023084111" description="Isoaspartyl peptidase" evidence="8">
    <location>
        <begin position="25"/>
        <end position="331"/>
    </location>
</feature>
<dbReference type="GO" id="GO:0008233">
    <property type="term" value="F:peptidase activity"/>
    <property type="evidence" value="ECO:0007669"/>
    <property type="project" value="UniProtKB-KW"/>
</dbReference>
<evidence type="ECO:0000256" key="2">
    <source>
        <dbReference type="ARBA" id="ARBA00022801"/>
    </source>
</evidence>
<gene>
    <name evidence="9" type="primary">iaaA</name>
    <name evidence="9" type="ORF">KOR34_29570</name>
</gene>
<dbReference type="Pfam" id="PF01112">
    <property type="entry name" value="Asparaginase_2"/>
    <property type="match status" value="1"/>
</dbReference>
<dbReference type="Gene3D" id="3.60.20.30">
    <property type="entry name" value="(Glycosyl)asparaginase"/>
    <property type="match status" value="1"/>
</dbReference>
<feature type="binding site" evidence="6">
    <location>
        <begin position="251"/>
        <end position="254"/>
    </location>
    <ligand>
        <name>substrate</name>
    </ligand>
</feature>
<dbReference type="EMBL" id="SIHJ01000001">
    <property type="protein sequence ID" value="TWT37991.1"/>
    <property type="molecule type" value="Genomic_DNA"/>
</dbReference>
<feature type="binding site" evidence="6">
    <location>
        <begin position="228"/>
        <end position="231"/>
    </location>
    <ligand>
        <name>substrate</name>
    </ligand>
</feature>
<dbReference type="Proteomes" id="UP000316714">
    <property type="component" value="Unassembled WGS sequence"/>
</dbReference>
<keyword evidence="2 9" id="KW-0378">Hydrolase</keyword>
<dbReference type="PANTHER" id="PTHR10188">
    <property type="entry name" value="L-ASPARAGINASE"/>
    <property type="match status" value="1"/>
</dbReference>
<evidence type="ECO:0000256" key="7">
    <source>
        <dbReference type="PIRSR" id="PIRSR600246-3"/>
    </source>
</evidence>
<evidence type="ECO:0000313" key="10">
    <source>
        <dbReference type="Proteomes" id="UP000316714"/>
    </source>
</evidence>
<feature type="signal peptide" evidence="8">
    <location>
        <begin position="1"/>
        <end position="24"/>
    </location>
</feature>
<evidence type="ECO:0000256" key="8">
    <source>
        <dbReference type="SAM" id="SignalP"/>
    </source>
</evidence>
<name>A0A5C5VIQ9_9BACT</name>
<feature type="site" description="Cleavage; by autolysis" evidence="7">
    <location>
        <begin position="199"/>
        <end position="200"/>
    </location>
</feature>